<dbReference type="Proteomes" id="UP001597046">
    <property type="component" value="Unassembled WGS sequence"/>
</dbReference>
<evidence type="ECO:0000256" key="1">
    <source>
        <dbReference type="SAM" id="MobiDB-lite"/>
    </source>
</evidence>
<gene>
    <name evidence="2" type="ORF">ACFQ2V_11915</name>
</gene>
<feature type="region of interest" description="Disordered" evidence="1">
    <location>
        <begin position="1"/>
        <end position="26"/>
    </location>
</feature>
<proteinExistence type="predicted"/>
<organism evidence="2 3">
    <name type="scientific">Terrabacter terrigena</name>
    <dbReference type="NCBI Taxonomy" id="574718"/>
    <lineage>
        <taxon>Bacteria</taxon>
        <taxon>Bacillati</taxon>
        <taxon>Actinomycetota</taxon>
        <taxon>Actinomycetes</taxon>
        <taxon>Micrococcales</taxon>
        <taxon>Intrasporangiaceae</taxon>
        <taxon>Terrabacter</taxon>
    </lineage>
</organism>
<protein>
    <recommendedName>
        <fullName evidence="4">Tail assembly chaperone</fullName>
    </recommendedName>
</protein>
<reference evidence="3" key="1">
    <citation type="journal article" date="2019" name="Int. J. Syst. Evol. Microbiol.">
        <title>The Global Catalogue of Microorganisms (GCM) 10K type strain sequencing project: providing services to taxonomists for standard genome sequencing and annotation.</title>
        <authorList>
            <consortium name="The Broad Institute Genomics Platform"/>
            <consortium name="The Broad Institute Genome Sequencing Center for Infectious Disease"/>
            <person name="Wu L."/>
            <person name="Ma J."/>
        </authorList>
    </citation>
    <scope>NUCLEOTIDE SEQUENCE [LARGE SCALE GENOMIC DNA]</scope>
    <source>
        <strain evidence="3">CCUG 57508</strain>
    </source>
</reference>
<dbReference type="EMBL" id="JBHTKH010000007">
    <property type="protein sequence ID" value="MFD1055014.1"/>
    <property type="molecule type" value="Genomic_DNA"/>
</dbReference>
<comment type="caution">
    <text evidence="2">The sequence shown here is derived from an EMBL/GenBank/DDBJ whole genome shotgun (WGS) entry which is preliminary data.</text>
</comment>
<evidence type="ECO:0000313" key="3">
    <source>
        <dbReference type="Proteomes" id="UP001597046"/>
    </source>
</evidence>
<sequence>MPEIPEGAIVPQDRKKKAPKKSKAQKAEALGDSLTVSYNGADYTIERDVVDDVEFFELIGEMQEKSYLLPKVVQMLLGPKQYKAFKDANRGENGRVSIDHLGDFFKAADAVAGN</sequence>
<accession>A0ABW3MZW0</accession>
<keyword evidence="3" id="KW-1185">Reference proteome</keyword>
<dbReference type="RefSeq" id="WP_386052918.1">
    <property type="nucleotide sequence ID" value="NZ_JBHTKH010000007.1"/>
</dbReference>
<evidence type="ECO:0008006" key="4">
    <source>
        <dbReference type="Google" id="ProtNLM"/>
    </source>
</evidence>
<evidence type="ECO:0000313" key="2">
    <source>
        <dbReference type="EMBL" id="MFD1055014.1"/>
    </source>
</evidence>
<name>A0ABW3MZW0_9MICO</name>
<feature type="compositionally biased region" description="Basic residues" evidence="1">
    <location>
        <begin position="14"/>
        <end position="24"/>
    </location>
</feature>